<reference evidence="3 4" key="1">
    <citation type="journal article" date="2016" name="Front. Microbiol.">
        <title>Fuerstia marisgermanicae gen. nov., sp. nov., an Unusual Member of the Phylum Planctomycetes from the German Wadden Sea.</title>
        <authorList>
            <person name="Kohn T."/>
            <person name="Heuer A."/>
            <person name="Jogler M."/>
            <person name="Vollmers J."/>
            <person name="Boedeker C."/>
            <person name="Bunk B."/>
            <person name="Rast P."/>
            <person name="Borchert D."/>
            <person name="Glockner I."/>
            <person name="Freese H.M."/>
            <person name="Klenk H.P."/>
            <person name="Overmann J."/>
            <person name="Kaster A.K."/>
            <person name="Rohde M."/>
            <person name="Wiegand S."/>
            <person name="Jogler C."/>
        </authorList>
    </citation>
    <scope>NUCLEOTIDE SEQUENCE [LARGE SCALE GENOMIC DNA]</scope>
    <source>
        <strain evidence="3 4">NH11</strain>
    </source>
</reference>
<keyword evidence="1 3" id="KW-0378">Hydrolase</keyword>
<evidence type="ECO:0000313" key="4">
    <source>
        <dbReference type="Proteomes" id="UP000187735"/>
    </source>
</evidence>
<dbReference type="InterPro" id="IPR049492">
    <property type="entry name" value="BD-FAE-like_dom"/>
</dbReference>
<gene>
    <name evidence="3" type="primary">axeA_7</name>
    <name evidence="3" type="ORF">Fuma_05032</name>
</gene>
<dbReference type="InterPro" id="IPR029058">
    <property type="entry name" value="AB_hydrolase_fold"/>
</dbReference>
<dbReference type="InterPro" id="IPR050300">
    <property type="entry name" value="GDXG_lipolytic_enzyme"/>
</dbReference>
<evidence type="ECO:0000313" key="3">
    <source>
        <dbReference type="EMBL" id="APZ95374.1"/>
    </source>
</evidence>
<keyword evidence="4" id="KW-1185">Reference proteome</keyword>
<dbReference type="EMBL" id="CP017641">
    <property type="protein sequence ID" value="APZ95374.1"/>
    <property type="molecule type" value="Genomic_DNA"/>
</dbReference>
<sequence length="327" mass="35630">MRPHCDLIYMTTASRPAHSLQLSTNLAANKESPTLNVRLTVSCVLLAALATSVQAEDWQPLWPDGAPGANGTGEHDVPALLAFPVAKDKANGCGVLVCPGGGYGGLAMDHEGHQIVKWLNDRGISAWILRYRLGSKGYHHPIQKGDVLRAMRTVRHNAAAHGVDPKRIGVWGFSAGGHLASTAATHFDLGNANATDPIDKLSSRPDFAVLCYPVITMDEAFTHKGSRRNLLGADRYENAELVELLSNEKRVTENTPPTFIFHTTEDQAVPVENAIAFYSALRQHKVDCELHIYQKGRHGVGLGGSDKVLATWPARLEDWLKVNKFLP</sequence>
<dbReference type="GO" id="GO:0046555">
    <property type="term" value="F:acetylxylan esterase activity"/>
    <property type="evidence" value="ECO:0007669"/>
    <property type="project" value="UniProtKB-EC"/>
</dbReference>
<dbReference type="Gene3D" id="3.40.50.1820">
    <property type="entry name" value="alpha/beta hydrolase"/>
    <property type="match status" value="1"/>
</dbReference>
<feature type="domain" description="BD-FAE-like" evidence="2">
    <location>
        <begin position="99"/>
        <end position="281"/>
    </location>
</feature>
<dbReference type="STRING" id="1891926.Fuma_05032"/>
<dbReference type="Proteomes" id="UP000187735">
    <property type="component" value="Chromosome"/>
</dbReference>
<dbReference type="EC" id="3.1.1.72" evidence="3"/>
<organism evidence="3 4">
    <name type="scientific">Fuerstiella marisgermanici</name>
    <dbReference type="NCBI Taxonomy" id="1891926"/>
    <lineage>
        <taxon>Bacteria</taxon>
        <taxon>Pseudomonadati</taxon>
        <taxon>Planctomycetota</taxon>
        <taxon>Planctomycetia</taxon>
        <taxon>Planctomycetales</taxon>
        <taxon>Planctomycetaceae</taxon>
        <taxon>Fuerstiella</taxon>
    </lineage>
</organism>
<protein>
    <submittedName>
        <fullName evidence="3">Acetylxylan esterase</fullName>
        <ecNumber evidence="3">3.1.1.72</ecNumber>
    </submittedName>
</protein>
<proteinExistence type="predicted"/>
<dbReference type="PANTHER" id="PTHR48081">
    <property type="entry name" value="AB HYDROLASE SUPERFAMILY PROTEIN C4A8.06C"/>
    <property type="match status" value="1"/>
</dbReference>
<name>A0A1P8WMT9_9PLAN</name>
<dbReference type="PANTHER" id="PTHR48081:SF6">
    <property type="entry name" value="PEPTIDASE S9 PROLYL OLIGOPEPTIDASE CATALYTIC DOMAIN-CONTAINING PROTEIN"/>
    <property type="match status" value="1"/>
</dbReference>
<evidence type="ECO:0000256" key="1">
    <source>
        <dbReference type="ARBA" id="ARBA00022801"/>
    </source>
</evidence>
<evidence type="ECO:0000259" key="2">
    <source>
        <dbReference type="Pfam" id="PF20434"/>
    </source>
</evidence>
<dbReference type="AlphaFoldDB" id="A0A1P8WMT9"/>
<dbReference type="KEGG" id="fmr:Fuma_05032"/>
<dbReference type="SUPFAM" id="SSF53474">
    <property type="entry name" value="alpha/beta-Hydrolases"/>
    <property type="match status" value="1"/>
</dbReference>
<accession>A0A1P8WMT9</accession>
<dbReference type="Pfam" id="PF20434">
    <property type="entry name" value="BD-FAE"/>
    <property type="match status" value="1"/>
</dbReference>